<sequence length="242" mass="26435">MLYSLPPVAAGPRTHAWLPRHAPSWLRVFTLRPAGRENRYTEPAPRRMEDLVADLGPRLAAHAAAHGRPFLLLGDCGGAFGAYEIGRFLEAKGTAPRMLAVLKQVAPQARTARRPLHDLPTDDLWSRLRSTNLVSAELTADRRVFALFEKVLRADLELVETYRWLGVPVGFPVCVLPPAGVAADPATVVEQWEKATTGAVSRLPAPDEPGAISAELARLATAWLEPTVRGGEVPEPTRHGRF</sequence>
<evidence type="ECO:0000259" key="2">
    <source>
        <dbReference type="Pfam" id="PF00975"/>
    </source>
</evidence>
<name>A0ABY5Z2F4_9ACTN</name>
<dbReference type="Pfam" id="PF00975">
    <property type="entry name" value="Thioesterase"/>
    <property type="match status" value="1"/>
</dbReference>
<evidence type="ECO:0000313" key="3">
    <source>
        <dbReference type="EMBL" id="UWZ36200.1"/>
    </source>
</evidence>
<dbReference type="SUPFAM" id="SSF53474">
    <property type="entry name" value="alpha/beta-Hydrolases"/>
    <property type="match status" value="1"/>
</dbReference>
<accession>A0ABY5Z2F4</accession>
<dbReference type="InterPro" id="IPR012223">
    <property type="entry name" value="TEII"/>
</dbReference>
<dbReference type="Proteomes" id="UP001058271">
    <property type="component" value="Chromosome"/>
</dbReference>
<dbReference type="PANTHER" id="PTHR11487">
    <property type="entry name" value="THIOESTERASE"/>
    <property type="match status" value="1"/>
</dbReference>
<reference evidence="3" key="1">
    <citation type="submission" date="2021-04" db="EMBL/GenBank/DDBJ databases">
        <title>Biosynthetic gene clusters of Dactylosporangioum roseum.</title>
        <authorList>
            <person name="Hartkoorn R.C."/>
            <person name="Beaudoing E."/>
            <person name="Hot D."/>
            <person name="Moureu S."/>
        </authorList>
    </citation>
    <scope>NUCLEOTIDE SEQUENCE</scope>
    <source>
        <strain evidence="3">NRRL B-16295</strain>
    </source>
</reference>
<proteinExistence type="inferred from homology"/>
<dbReference type="RefSeq" id="WP_260725525.1">
    <property type="nucleotide sequence ID" value="NZ_BAAABS010000059.1"/>
</dbReference>
<protein>
    <recommendedName>
        <fullName evidence="2">Thioesterase domain-containing protein</fullName>
    </recommendedName>
</protein>
<dbReference type="InterPro" id="IPR001031">
    <property type="entry name" value="Thioesterase"/>
</dbReference>
<dbReference type="EMBL" id="CP073721">
    <property type="protein sequence ID" value="UWZ36200.1"/>
    <property type="molecule type" value="Genomic_DNA"/>
</dbReference>
<feature type="domain" description="Thioesterase" evidence="2">
    <location>
        <begin position="2"/>
        <end position="166"/>
    </location>
</feature>
<organism evidence="3 4">
    <name type="scientific">Dactylosporangium roseum</name>
    <dbReference type="NCBI Taxonomy" id="47989"/>
    <lineage>
        <taxon>Bacteria</taxon>
        <taxon>Bacillati</taxon>
        <taxon>Actinomycetota</taxon>
        <taxon>Actinomycetes</taxon>
        <taxon>Micromonosporales</taxon>
        <taxon>Micromonosporaceae</taxon>
        <taxon>Dactylosporangium</taxon>
    </lineage>
</organism>
<dbReference type="Gene3D" id="3.40.50.1820">
    <property type="entry name" value="alpha/beta hydrolase"/>
    <property type="match status" value="1"/>
</dbReference>
<keyword evidence="4" id="KW-1185">Reference proteome</keyword>
<dbReference type="InterPro" id="IPR029058">
    <property type="entry name" value="AB_hydrolase_fold"/>
</dbReference>
<comment type="similarity">
    <text evidence="1">Belongs to the thioesterase family.</text>
</comment>
<evidence type="ECO:0000256" key="1">
    <source>
        <dbReference type="ARBA" id="ARBA00007169"/>
    </source>
</evidence>
<gene>
    <name evidence="3" type="ORF">Drose_34960</name>
</gene>
<dbReference type="PANTHER" id="PTHR11487:SF0">
    <property type="entry name" value="S-ACYL FATTY ACID SYNTHASE THIOESTERASE, MEDIUM CHAIN"/>
    <property type="match status" value="1"/>
</dbReference>
<evidence type="ECO:0000313" key="4">
    <source>
        <dbReference type="Proteomes" id="UP001058271"/>
    </source>
</evidence>